<feature type="compositionally biased region" description="Polar residues" evidence="8">
    <location>
        <begin position="529"/>
        <end position="540"/>
    </location>
</feature>
<evidence type="ECO:0000256" key="7">
    <source>
        <dbReference type="ARBA" id="ARBA00023136"/>
    </source>
</evidence>
<keyword evidence="4" id="KW-0050">Antiport</keyword>
<feature type="transmembrane region" description="Helical" evidence="9">
    <location>
        <begin position="497"/>
        <end position="514"/>
    </location>
</feature>
<feature type="transmembrane region" description="Helical" evidence="9">
    <location>
        <begin position="24"/>
        <end position="44"/>
    </location>
</feature>
<feature type="transmembrane region" description="Helical" evidence="9">
    <location>
        <begin position="406"/>
        <end position="429"/>
    </location>
</feature>
<dbReference type="Pfam" id="PF13966">
    <property type="entry name" value="zf-RVT"/>
    <property type="match status" value="1"/>
</dbReference>
<feature type="region of interest" description="Disordered" evidence="8">
    <location>
        <begin position="519"/>
        <end position="540"/>
    </location>
</feature>
<dbReference type="Pfam" id="PF08449">
    <property type="entry name" value="UAA"/>
    <property type="match status" value="1"/>
</dbReference>
<keyword evidence="7 9" id="KW-0472">Membrane</keyword>
<keyword evidence="6 9" id="KW-1133">Transmembrane helix</keyword>
<keyword evidence="5 9" id="KW-0812">Transmembrane</keyword>
<feature type="transmembrane region" description="Helical" evidence="9">
    <location>
        <begin position="338"/>
        <end position="357"/>
    </location>
</feature>
<dbReference type="GO" id="GO:0046964">
    <property type="term" value="F:3'-phosphoadenosine 5'-phosphosulfate transmembrane transporter activity"/>
    <property type="evidence" value="ECO:0007669"/>
    <property type="project" value="TreeGrafter"/>
</dbReference>
<dbReference type="Gramene" id="QL01p033527:mrna">
    <property type="protein sequence ID" value="QL01p033527:mrna"/>
    <property type="gene ID" value="QL01p033527"/>
</dbReference>
<dbReference type="PANTHER" id="PTHR10778">
    <property type="entry name" value="SOLUTE CARRIER FAMILY 35 MEMBER B"/>
    <property type="match status" value="1"/>
</dbReference>
<dbReference type="Proteomes" id="UP000594261">
    <property type="component" value="Chromosome 1"/>
</dbReference>
<dbReference type="InParanoid" id="A0A7N2KPF6"/>
<evidence type="ECO:0000256" key="4">
    <source>
        <dbReference type="ARBA" id="ARBA00022449"/>
    </source>
</evidence>
<feature type="transmembrane region" description="Helical" evidence="9">
    <location>
        <begin position="441"/>
        <end position="460"/>
    </location>
</feature>
<dbReference type="InterPro" id="IPR013657">
    <property type="entry name" value="SCL35B1-4/HUT1"/>
</dbReference>
<evidence type="ECO:0000256" key="6">
    <source>
        <dbReference type="ARBA" id="ARBA00022989"/>
    </source>
</evidence>
<keyword evidence="3" id="KW-0813">Transport</keyword>
<evidence type="ECO:0000256" key="3">
    <source>
        <dbReference type="ARBA" id="ARBA00022448"/>
    </source>
</evidence>
<evidence type="ECO:0000256" key="5">
    <source>
        <dbReference type="ARBA" id="ARBA00022692"/>
    </source>
</evidence>
<dbReference type="GO" id="GO:0005789">
    <property type="term" value="C:endoplasmic reticulum membrane"/>
    <property type="evidence" value="ECO:0007669"/>
    <property type="project" value="TreeGrafter"/>
</dbReference>
<evidence type="ECO:0000313" key="12">
    <source>
        <dbReference type="Proteomes" id="UP000594261"/>
    </source>
</evidence>
<evidence type="ECO:0000256" key="2">
    <source>
        <dbReference type="ARBA" id="ARBA00008349"/>
    </source>
</evidence>
<organism evidence="11 12">
    <name type="scientific">Quercus lobata</name>
    <name type="common">Valley oak</name>
    <dbReference type="NCBI Taxonomy" id="97700"/>
    <lineage>
        <taxon>Eukaryota</taxon>
        <taxon>Viridiplantae</taxon>
        <taxon>Streptophyta</taxon>
        <taxon>Embryophyta</taxon>
        <taxon>Tracheophyta</taxon>
        <taxon>Spermatophyta</taxon>
        <taxon>Magnoliopsida</taxon>
        <taxon>eudicotyledons</taxon>
        <taxon>Gunneridae</taxon>
        <taxon>Pentapetalae</taxon>
        <taxon>rosids</taxon>
        <taxon>fabids</taxon>
        <taxon>Fagales</taxon>
        <taxon>Fagaceae</taxon>
        <taxon>Quercus</taxon>
    </lineage>
</organism>
<name>A0A7N2KPF6_QUELO</name>
<comment type="subcellular location">
    <subcellularLocation>
        <location evidence="1">Membrane</location>
        <topology evidence="1">Multi-pass membrane protein</topology>
    </subcellularLocation>
</comment>
<evidence type="ECO:0000256" key="8">
    <source>
        <dbReference type="SAM" id="MobiDB-lite"/>
    </source>
</evidence>
<dbReference type="EnsemblPlants" id="QL01p033527:mrna">
    <property type="protein sequence ID" value="QL01p033527:mrna"/>
    <property type="gene ID" value="QL01p033527"/>
</dbReference>
<dbReference type="FunCoup" id="A0A7N2KPF6">
    <property type="interactions" value="2250"/>
</dbReference>
<reference evidence="11" key="2">
    <citation type="submission" date="2021-01" db="UniProtKB">
        <authorList>
            <consortium name="EnsemblPlants"/>
        </authorList>
    </citation>
    <scope>IDENTIFICATION</scope>
</reference>
<evidence type="ECO:0000256" key="1">
    <source>
        <dbReference type="ARBA" id="ARBA00004141"/>
    </source>
</evidence>
<reference evidence="11 12" key="1">
    <citation type="journal article" date="2016" name="G3 (Bethesda)">
        <title>First Draft Assembly and Annotation of the Genome of a California Endemic Oak Quercus lobata Nee (Fagaceae).</title>
        <authorList>
            <person name="Sork V.L."/>
            <person name="Fitz-Gibbon S.T."/>
            <person name="Puiu D."/>
            <person name="Crepeau M."/>
            <person name="Gugger P.F."/>
            <person name="Sherman R."/>
            <person name="Stevens K."/>
            <person name="Langley C.H."/>
            <person name="Pellegrini M."/>
            <person name="Salzberg S.L."/>
        </authorList>
    </citation>
    <scope>NUCLEOTIDE SEQUENCE [LARGE SCALE GENOMIC DNA]</scope>
    <source>
        <strain evidence="11 12">cv. SW786</strain>
    </source>
</reference>
<proteinExistence type="inferred from homology"/>
<dbReference type="AlphaFoldDB" id="A0A7N2KPF6"/>
<dbReference type="EMBL" id="LRBV02000001">
    <property type="status" value="NOT_ANNOTATED_CDS"/>
    <property type="molecule type" value="Genomic_DNA"/>
</dbReference>
<dbReference type="PANTHER" id="PTHR10778:SF13">
    <property type="entry name" value="ADENOSINE 3'-PHOSPHO 5'-PHOSPHOSULFATE TRANSPORTER 1"/>
    <property type="match status" value="1"/>
</dbReference>
<feature type="transmembrane region" description="Helical" evidence="9">
    <location>
        <begin position="369"/>
        <end position="386"/>
    </location>
</feature>
<dbReference type="GO" id="GO:0000139">
    <property type="term" value="C:Golgi membrane"/>
    <property type="evidence" value="ECO:0007669"/>
    <property type="project" value="TreeGrafter"/>
</dbReference>
<protein>
    <recommendedName>
        <fullName evidence="10">Reverse transcriptase zinc-binding domain-containing protein</fullName>
    </recommendedName>
</protein>
<accession>A0A7N2KPF6</accession>
<feature type="domain" description="Reverse transcriptase zinc-binding" evidence="10">
    <location>
        <begin position="138"/>
        <end position="189"/>
    </location>
</feature>
<dbReference type="InterPro" id="IPR026960">
    <property type="entry name" value="RVT-Znf"/>
</dbReference>
<evidence type="ECO:0000256" key="9">
    <source>
        <dbReference type="SAM" id="Phobius"/>
    </source>
</evidence>
<keyword evidence="12" id="KW-1185">Reference proteome</keyword>
<evidence type="ECO:0000259" key="10">
    <source>
        <dbReference type="Pfam" id="PF13966"/>
    </source>
</evidence>
<evidence type="ECO:0000313" key="11">
    <source>
        <dbReference type="EnsemblPlants" id="QL01p033527:mrna"/>
    </source>
</evidence>
<sequence length="540" mass="60798">MAEPAAEAASVLSSSSSSWKQSKFGKAIFAILGIMLTLVTYGVLQKSYVKFSIGLSFHNQKLRRFVLGDATVAELISFSGDRYFWNINFSRSVLDWELESVSFFLDLLYSGVWKGDGVGVFSLEGCVELQRASKDQFLFVWMAVLGRILTNDSLRKRWLVIIDWCCGCKRAGESTNHLLLHCPIDSKVWSMVFTLFGLSWVMPKDVLELLASWPGKFRKHRNGEFGIWSLTEKIMRVPYGVNKEYFKYSLFLVFCNRITTSAVSACALLASKKALDPVAPVYKYCLVSVSNILTTTCQYEALKYVSFPVQTLAKCAKMIPVMVWGTLIMQKTYKGRDYLLAFLVTLGCSVFILYPAEADISPYSKGRENTVWGVSLMLGYLGFDGFTSTFQDKLFKGYHMEIHNQIFYTTSCSCIISLTGLLLQGHLLPAIDFVYRHHDCFFDIVLLSTVATASQFFISYTIRNFGALTFATIMTTRQLVSIMLSCIWFVHPLSWEQWIGAVIVFGTLYAKTFLKNPPQKPSLPEPTGNGATSPVKQNPV</sequence>
<comment type="similarity">
    <text evidence="2">Belongs to the nucleotide-sugar transporter family. UDP-galactose:UMP antiporter (TC 2.A.7.11) subfamily.</text>
</comment>
<dbReference type="GO" id="GO:0015297">
    <property type="term" value="F:antiporter activity"/>
    <property type="evidence" value="ECO:0007669"/>
    <property type="project" value="UniProtKB-KW"/>
</dbReference>